<evidence type="ECO:0000313" key="2">
    <source>
        <dbReference type="Proteomes" id="UP001611162"/>
    </source>
</evidence>
<accession>A0ABW7TDJ0</accession>
<dbReference type="Proteomes" id="UP001611162">
    <property type="component" value="Unassembled WGS sequence"/>
</dbReference>
<evidence type="ECO:0000313" key="1">
    <source>
        <dbReference type="EMBL" id="MFI0914206.1"/>
    </source>
</evidence>
<protein>
    <submittedName>
        <fullName evidence="1">Uncharacterized protein</fullName>
    </submittedName>
</protein>
<sequence length="100" mass="10857">MVEELKTDTVALRAAYDARRWEPTPEESCFAEDIAMLNWTGDRLRAGIRGTSPVLAGSPVVKLLGRAAEVLERPALAATDEAAVALLELRRLVDAISPKL</sequence>
<comment type="caution">
    <text evidence="1">The sequence shown here is derived from an EMBL/GenBank/DDBJ whole genome shotgun (WGS) entry which is preliminary data.</text>
</comment>
<gene>
    <name evidence="1" type="ORF">ACH4TF_27690</name>
</gene>
<keyword evidence="2" id="KW-1185">Reference proteome</keyword>
<dbReference type="RefSeq" id="WP_397614222.1">
    <property type="nucleotide sequence ID" value="NZ_JBIRRB010000011.1"/>
</dbReference>
<name>A0ABW7TDJ0_9ACTN</name>
<organism evidence="1 2">
    <name type="scientific">Streptomyces abikoensis</name>
    <dbReference type="NCBI Taxonomy" id="97398"/>
    <lineage>
        <taxon>Bacteria</taxon>
        <taxon>Bacillati</taxon>
        <taxon>Actinomycetota</taxon>
        <taxon>Actinomycetes</taxon>
        <taxon>Kitasatosporales</taxon>
        <taxon>Streptomycetaceae</taxon>
        <taxon>Streptomyces</taxon>
    </lineage>
</organism>
<dbReference type="EMBL" id="JBIRRB010000011">
    <property type="protein sequence ID" value="MFI0914206.1"/>
    <property type="molecule type" value="Genomic_DNA"/>
</dbReference>
<reference evidence="1 2" key="1">
    <citation type="submission" date="2024-10" db="EMBL/GenBank/DDBJ databases">
        <title>The Natural Products Discovery Center: Release of the First 8490 Sequenced Strains for Exploring Actinobacteria Biosynthetic Diversity.</title>
        <authorList>
            <person name="Kalkreuter E."/>
            <person name="Kautsar S.A."/>
            <person name="Yang D."/>
            <person name="Bader C.D."/>
            <person name="Teijaro C.N."/>
            <person name="Fluegel L."/>
            <person name="Davis C.M."/>
            <person name="Simpson J.R."/>
            <person name="Lauterbach L."/>
            <person name="Steele A.D."/>
            <person name="Gui C."/>
            <person name="Meng S."/>
            <person name="Li G."/>
            <person name="Viehrig K."/>
            <person name="Ye F."/>
            <person name="Su P."/>
            <person name="Kiefer A.F."/>
            <person name="Nichols A."/>
            <person name="Cepeda A.J."/>
            <person name="Yan W."/>
            <person name="Fan B."/>
            <person name="Jiang Y."/>
            <person name="Adhikari A."/>
            <person name="Zheng C.-J."/>
            <person name="Schuster L."/>
            <person name="Cowan T.M."/>
            <person name="Smanski M.J."/>
            <person name="Chevrette M.G."/>
            <person name="De Carvalho L.P.S."/>
            <person name="Shen B."/>
        </authorList>
    </citation>
    <scope>NUCLEOTIDE SEQUENCE [LARGE SCALE GENOMIC DNA]</scope>
    <source>
        <strain evidence="1 2">NPDC020979</strain>
    </source>
</reference>
<proteinExistence type="predicted"/>